<feature type="binding site" evidence="7">
    <location>
        <position position="15"/>
    </location>
    <ligand>
        <name>ADP-alpha-D-glucose</name>
        <dbReference type="ChEBI" id="CHEBI:57498"/>
    </ligand>
</feature>
<comment type="pathway">
    <text evidence="7">Glycan biosynthesis; glycogen biosynthesis.</text>
</comment>
<evidence type="ECO:0000256" key="7">
    <source>
        <dbReference type="HAMAP-Rule" id="MF_00484"/>
    </source>
</evidence>
<organism evidence="10 11">
    <name type="scientific">Paenibacillus montaniterrae</name>
    <dbReference type="NCBI Taxonomy" id="429341"/>
    <lineage>
        <taxon>Bacteria</taxon>
        <taxon>Bacillati</taxon>
        <taxon>Bacillota</taxon>
        <taxon>Bacilli</taxon>
        <taxon>Bacillales</taxon>
        <taxon>Paenibacillaceae</taxon>
        <taxon>Paenibacillus</taxon>
    </lineage>
</organism>
<name>A0A920CSY8_9BACL</name>
<keyword evidence="11" id="KW-1185">Reference proteome</keyword>
<dbReference type="Pfam" id="PF08323">
    <property type="entry name" value="Glyco_transf_5"/>
    <property type="match status" value="1"/>
</dbReference>
<evidence type="ECO:0000259" key="8">
    <source>
        <dbReference type="Pfam" id="PF00534"/>
    </source>
</evidence>
<dbReference type="Pfam" id="PF00534">
    <property type="entry name" value="Glycos_transf_1"/>
    <property type="match status" value="1"/>
</dbReference>
<dbReference type="Proteomes" id="UP000683139">
    <property type="component" value="Unassembled WGS sequence"/>
</dbReference>
<dbReference type="GO" id="GO:0004373">
    <property type="term" value="F:alpha-1,4-glucan glucosyltransferase (UDP-glucose donor) activity"/>
    <property type="evidence" value="ECO:0007669"/>
    <property type="project" value="InterPro"/>
</dbReference>
<evidence type="ECO:0000256" key="1">
    <source>
        <dbReference type="ARBA" id="ARBA00001478"/>
    </source>
</evidence>
<dbReference type="GO" id="GO:0005978">
    <property type="term" value="P:glycogen biosynthetic process"/>
    <property type="evidence" value="ECO:0007669"/>
    <property type="project" value="UniProtKB-UniRule"/>
</dbReference>
<accession>A0A920CSY8</accession>
<gene>
    <name evidence="7 10" type="primary">glgA</name>
    <name evidence="10" type="ORF">J40TS1_09340</name>
</gene>
<feature type="domain" description="Glycosyl transferase family 1" evidence="8">
    <location>
        <begin position="288"/>
        <end position="443"/>
    </location>
</feature>
<dbReference type="AlphaFoldDB" id="A0A920CSY8"/>
<comment type="similarity">
    <text evidence="3 7">Belongs to the glycosyltransferase 1 family. Bacterial/plant glycogen synthase subfamily.</text>
</comment>
<evidence type="ECO:0000259" key="9">
    <source>
        <dbReference type="Pfam" id="PF08323"/>
    </source>
</evidence>
<evidence type="ECO:0000313" key="11">
    <source>
        <dbReference type="Proteomes" id="UP000683139"/>
    </source>
</evidence>
<sequence>MNVLFATSEAVPVAKTGGLADVAGALPKALEELGVHTAVVMPKYGLIKQEMLQDFTRIAEFEVAFGWRSQYVGLWKGTLNGVTYYLIDNEYYFKRGGLYGYGDDAERFVFFSVAVLAAAYFYEEEGFELVHCNDWQTGLIPFLLKQRFADHDYWRGTGSIFTIHNLMYQGIYGIEQMKELLGAGDECFTAEGLEFYGDASCMKAGVQFADKLTTVSPTYALEIQTPYYGERMDSLLSYRREDLFGIINGIDTEHYDPMKDPHIKMPYRNSLPRKRKNKLDLQEEMSLPLDERIPLIGLVSRLVEQKGLDLVIATLDELLQEQVQMIVLGSGDEKYERYFYEASLRHPDKFRFWLGYSDRMASRIYAGADMFAMPSRFEPCGLSQLISLRYRTVPIVRETGGLKDTVTPYNEAAYEGNGFTFANYNAHDYLFTVKRALHFYQAQETWQRIVDNGSRDDYSWRSSAKQYKALYQKLGRI</sequence>
<evidence type="ECO:0000256" key="5">
    <source>
        <dbReference type="ARBA" id="ARBA00022679"/>
    </source>
</evidence>
<reference evidence="10" key="1">
    <citation type="submission" date="2021-03" db="EMBL/GenBank/DDBJ databases">
        <title>Antimicrobial resistance genes in bacteria isolated from Japanese honey, and their potential for conferring macrolide and lincosamide resistance in the American foulbrood pathogen Paenibacillus larvae.</title>
        <authorList>
            <person name="Okamoto M."/>
            <person name="Kumagai M."/>
            <person name="Kanamori H."/>
            <person name="Takamatsu D."/>
        </authorList>
    </citation>
    <scope>NUCLEOTIDE SEQUENCE</scope>
    <source>
        <strain evidence="10">J40TS1</strain>
    </source>
</reference>
<dbReference type="NCBIfam" id="NF001899">
    <property type="entry name" value="PRK00654.1-2"/>
    <property type="match status" value="1"/>
</dbReference>
<feature type="domain" description="Starch synthase catalytic" evidence="9">
    <location>
        <begin position="2"/>
        <end position="237"/>
    </location>
</feature>
<evidence type="ECO:0000256" key="6">
    <source>
        <dbReference type="ARBA" id="ARBA00023056"/>
    </source>
</evidence>
<dbReference type="InterPro" id="IPR011835">
    <property type="entry name" value="GS/SS"/>
</dbReference>
<proteinExistence type="inferred from homology"/>
<dbReference type="InterPro" id="IPR001296">
    <property type="entry name" value="Glyco_trans_1"/>
</dbReference>
<dbReference type="PANTHER" id="PTHR45825">
    <property type="entry name" value="GRANULE-BOUND STARCH SYNTHASE 1, CHLOROPLASTIC/AMYLOPLASTIC"/>
    <property type="match status" value="1"/>
</dbReference>
<comment type="catalytic activity">
    <reaction evidence="1 7">
        <text>[(1-&gt;4)-alpha-D-glucosyl](n) + ADP-alpha-D-glucose = [(1-&gt;4)-alpha-D-glucosyl](n+1) + ADP + H(+)</text>
        <dbReference type="Rhea" id="RHEA:18189"/>
        <dbReference type="Rhea" id="RHEA-COMP:9584"/>
        <dbReference type="Rhea" id="RHEA-COMP:9587"/>
        <dbReference type="ChEBI" id="CHEBI:15378"/>
        <dbReference type="ChEBI" id="CHEBI:15444"/>
        <dbReference type="ChEBI" id="CHEBI:57498"/>
        <dbReference type="ChEBI" id="CHEBI:456216"/>
        <dbReference type="EC" id="2.4.1.21"/>
    </reaction>
</comment>
<evidence type="ECO:0000313" key="10">
    <source>
        <dbReference type="EMBL" id="GIP15292.1"/>
    </source>
</evidence>
<dbReference type="Gene3D" id="3.40.50.2000">
    <property type="entry name" value="Glycogen Phosphorylase B"/>
    <property type="match status" value="2"/>
</dbReference>
<dbReference type="RefSeq" id="WP_213513513.1">
    <property type="nucleotide sequence ID" value="NZ_BOSE01000001.1"/>
</dbReference>
<dbReference type="PANTHER" id="PTHR45825:SF11">
    <property type="entry name" value="ALPHA AMYLASE DOMAIN-CONTAINING PROTEIN"/>
    <property type="match status" value="1"/>
</dbReference>
<evidence type="ECO:0000256" key="3">
    <source>
        <dbReference type="ARBA" id="ARBA00010281"/>
    </source>
</evidence>
<dbReference type="InterPro" id="IPR013534">
    <property type="entry name" value="Starch_synth_cat_dom"/>
</dbReference>
<dbReference type="GO" id="GO:0009011">
    <property type="term" value="F:alpha-1,4-glucan glucosyltransferase (ADP-glucose donor) activity"/>
    <property type="evidence" value="ECO:0007669"/>
    <property type="project" value="UniProtKB-UniRule"/>
</dbReference>
<keyword evidence="5 7" id="KW-0808">Transferase</keyword>
<comment type="caution">
    <text evidence="10">The sequence shown here is derived from an EMBL/GenBank/DDBJ whole genome shotgun (WGS) entry which is preliminary data.</text>
</comment>
<comment type="function">
    <text evidence="2 7">Synthesizes alpha-1,4-glucan chains using ADP-glucose.</text>
</comment>
<dbReference type="CDD" id="cd03791">
    <property type="entry name" value="GT5_Glycogen_synthase_DULL1-like"/>
    <property type="match status" value="1"/>
</dbReference>
<dbReference type="NCBIfam" id="TIGR02095">
    <property type="entry name" value="glgA"/>
    <property type="match status" value="1"/>
</dbReference>
<evidence type="ECO:0000256" key="2">
    <source>
        <dbReference type="ARBA" id="ARBA00002764"/>
    </source>
</evidence>
<keyword evidence="6 7" id="KW-0320">Glycogen biosynthesis</keyword>
<keyword evidence="4 7" id="KW-0328">Glycosyltransferase</keyword>
<dbReference type="SUPFAM" id="SSF53756">
    <property type="entry name" value="UDP-Glycosyltransferase/glycogen phosphorylase"/>
    <property type="match status" value="1"/>
</dbReference>
<dbReference type="EC" id="2.4.1.21" evidence="7"/>
<dbReference type="NCBIfam" id="NF001898">
    <property type="entry name" value="PRK00654.1-1"/>
    <property type="match status" value="1"/>
</dbReference>
<protein>
    <recommendedName>
        <fullName evidence="7">Glycogen synthase</fullName>
        <ecNumber evidence="7">2.4.1.21</ecNumber>
    </recommendedName>
    <alternativeName>
        <fullName evidence="7">Starch [bacterial glycogen] synthase</fullName>
    </alternativeName>
</protein>
<evidence type="ECO:0000256" key="4">
    <source>
        <dbReference type="ARBA" id="ARBA00022676"/>
    </source>
</evidence>
<dbReference type="HAMAP" id="MF_00484">
    <property type="entry name" value="Glycogen_synth"/>
    <property type="match status" value="1"/>
</dbReference>
<dbReference type="EMBL" id="BOSE01000001">
    <property type="protein sequence ID" value="GIP15292.1"/>
    <property type="molecule type" value="Genomic_DNA"/>
</dbReference>